<protein>
    <submittedName>
        <fullName evidence="6">Ferredoxin-1</fullName>
    </submittedName>
</protein>
<dbReference type="PROSITE" id="PS00198">
    <property type="entry name" value="4FE4S_FER_1"/>
    <property type="match status" value="2"/>
</dbReference>
<dbReference type="PROSITE" id="PS51379">
    <property type="entry name" value="4FE4S_FER_2"/>
    <property type="match status" value="2"/>
</dbReference>
<evidence type="ECO:0000256" key="1">
    <source>
        <dbReference type="ARBA" id="ARBA00022485"/>
    </source>
</evidence>
<dbReference type="Pfam" id="PF13237">
    <property type="entry name" value="Fer4_10"/>
    <property type="match status" value="1"/>
</dbReference>
<evidence type="ECO:0000259" key="5">
    <source>
        <dbReference type="PROSITE" id="PS51379"/>
    </source>
</evidence>
<sequence>MFIVTVDAEACSGCGECVKACPGQILALQDCKAQLVGDECLGCLSCETVCPATAIKVEEY</sequence>
<dbReference type="InterPro" id="IPR017896">
    <property type="entry name" value="4Fe4S_Fe-S-bd"/>
</dbReference>
<dbReference type="SUPFAM" id="SSF54862">
    <property type="entry name" value="4Fe-4S ferredoxins"/>
    <property type="match status" value="1"/>
</dbReference>
<evidence type="ECO:0000256" key="3">
    <source>
        <dbReference type="ARBA" id="ARBA00023004"/>
    </source>
</evidence>
<evidence type="ECO:0000256" key="4">
    <source>
        <dbReference type="ARBA" id="ARBA00023014"/>
    </source>
</evidence>
<accession>A0A644TNQ6</accession>
<feature type="domain" description="4Fe-4S ferredoxin-type" evidence="5">
    <location>
        <begin position="32"/>
        <end position="60"/>
    </location>
</feature>
<feature type="domain" description="4Fe-4S ferredoxin-type" evidence="5">
    <location>
        <begin position="2"/>
        <end position="31"/>
    </location>
</feature>
<dbReference type="PANTHER" id="PTHR43687">
    <property type="entry name" value="ADENYLYLSULFATE REDUCTASE, BETA SUBUNIT"/>
    <property type="match status" value="1"/>
</dbReference>
<dbReference type="InterPro" id="IPR017900">
    <property type="entry name" value="4Fe4S_Fe_S_CS"/>
</dbReference>
<evidence type="ECO:0000256" key="2">
    <source>
        <dbReference type="ARBA" id="ARBA00022723"/>
    </source>
</evidence>
<name>A0A644TNQ6_9ZZZZ</name>
<keyword evidence="4" id="KW-0411">Iron-sulfur</keyword>
<dbReference type="Gene3D" id="3.30.70.20">
    <property type="match status" value="1"/>
</dbReference>
<dbReference type="GO" id="GO:0046872">
    <property type="term" value="F:metal ion binding"/>
    <property type="evidence" value="ECO:0007669"/>
    <property type="project" value="UniProtKB-KW"/>
</dbReference>
<proteinExistence type="predicted"/>
<dbReference type="EMBL" id="VSSQ01000039">
    <property type="protein sequence ID" value="MPL67902.1"/>
    <property type="molecule type" value="Genomic_DNA"/>
</dbReference>
<keyword evidence="1" id="KW-0004">4Fe-4S</keyword>
<comment type="caution">
    <text evidence="6">The sequence shown here is derived from an EMBL/GenBank/DDBJ whole genome shotgun (WGS) entry which is preliminary data.</text>
</comment>
<dbReference type="AlphaFoldDB" id="A0A644TNQ6"/>
<keyword evidence="2" id="KW-0479">Metal-binding</keyword>
<gene>
    <name evidence="6" type="ORF">SDC9_13605</name>
</gene>
<reference evidence="6" key="1">
    <citation type="submission" date="2019-08" db="EMBL/GenBank/DDBJ databases">
        <authorList>
            <person name="Kucharzyk K."/>
            <person name="Murdoch R.W."/>
            <person name="Higgins S."/>
            <person name="Loffler F."/>
        </authorList>
    </citation>
    <scope>NUCLEOTIDE SEQUENCE</scope>
</reference>
<keyword evidence="3" id="KW-0408">Iron</keyword>
<dbReference type="GO" id="GO:0051539">
    <property type="term" value="F:4 iron, 4 sulfur cluster binding"/>
    <property type="evidence" value="ECO:0007669"/>
    <property type="project" value="UniProtKB-KW"/>
</dbReference>
<evidence type="ECO:0000313" key="6">
    <source>
        <dbReference type="EMBL" id="MPL67902.1"/>
    </source>
</evidence>
<dbReference type="InterPro" id="IPR050572">
    <property type="entry name" value="Fe-S_Ferredoxin"/>
</dbReference>
<dbReference type="PANTHER" id="PTHR43687:SF1">
    <property type="entry name" value="FERREDOXIN III"/>
    <property type="match status" value="1"/>
</dbReference>
<organism evidence="6">
    <name type="scientific">bioreactor metagenome</name>
    <dbReference type="NCBI Taxonomy" id="1076179"/>
    <lineage>
        <taxon>unclassified sequences</taxon>
        <taxon>metagenomes</taxon>
        <taxon>ecological metagenomes</taxon>
    </lineage>
</organism>